<evidence type="ECO:0000256" key="1">
    <source>
        <dbReference type="ARBA" id="ARBA00004606"/>
    </source>
</evidence>
<comment type="pathway">
    <text evidence="2">Protein modification; protein glycosylation.</text>
</comment>
<evidence type="ECO:0000256" key="5">
    <source>
        <dbReference type="ARBA" id="ARBA00022679"/>
    </source>
</evidence>
<dbReference type="Pfam" id="PF02709">
    <property type="entry name" value="Glyco_transf_7C"/>
    <property type="match status" value="1"/>
</dbReference>
<dbReference type="InterPro" id="IPR027995">
    <property type="entry name" value="Galactosyl_T_N"/>
</dbReference>
<dbReference type="InterPro" id="IPR027791">
    <property type="entry name" value="Galactosyl_T_C"/>
</dbReference>
<dbReference type="InterPro" id="IPR003859">
    <property type="entry name" value="Galactosyl_T"/>
</dbReference>
<keyword evidence="9" id="KW-0472">Membrane</keyword>
<keyword evidence="8" id="KW-1133">Transmembrane helix</keyword>
<evidence type="ECO:0000256" key="6">
    <source>
        <dbReference type="ARBA" id="ARBA00022692"/>
    </source>
</evidence>
<reference evidence="13" key="1">
    <citation type="journal article" date="2019" name="bioRxiv">
        <title>The Genome of the Zebra Mussel, Dreissena polymorpha: A Resource for Invasive Species Research.</title>
        <authorList>
            <person name="McCartney M.A."/>
            <person name="Auch B."/>
            <person name="Kono T."/>
            <person name="Mallez S."/>
            <person name="Zhang Y."/>
            <person name="Obille A."/>
            <person name="Becker A."/>
            <person name="Abrahante J.E."/>
            <person name="Garbe J."/>
            <person name="Badalamenti J.P."/>
            <person name="Herman A."/>
            <person name="Mangelson H."/>
            <person name="Liachko I."/>
            <person name="Sullivan S."/>
            <person name="Sone E.D."/>
            <person name="Koren S."/>
            <person name="Silverstein K.A.T."/>
            <person name="Beckman K.B."/>
            <person name="Gohl D.M."/>
        </authorList>
    </citation>
    <scope>NUCLEOTIDE SEQUENCE</scope>
    <source>
        <strain evidence="13">Duluth1</strain>
        <tissue evidence="13">Whole animal</tissue>
    </source>
</reference>
<dbReference type="GO" id="GO:0005794">
    <property type="term" value="C:Golgi apparatus"/>
    <property type="evidence" value="ECO:0007669"/>
    <property type="project" value="TreeGrafter"/>
</dbReference>
<keyword evidence="6" id="KW-0812">Transmembrane</keyword>
<protein>
    <recommendedName>
        <fullName evidence="15">Beta-1,4-N-acetylgalactosaminyltransferase bre-4</fullName>
    </recommendedName>
</protein>
<comment type="subcellular location">
    <subcellularLocation>
        <location evidence="1">Membrane</location>
        <topology evidence="1">Single-pass type II membrane protein</topology>
    </subcellularLocation>
</comment>
<reference evidence="13" key="2">
    <citation type="submission" date="2020-11" db="EMBL/GenBank/DDBJ databases">
        <authorList>
            <person name="McCartney M.A."/>
            <person name="Auch B."/>
            <person name="Kono T."/>
            <person name="Mallez S."/>
            <person name="Becker A."/>
            <person name="Gohl D.M."/>
            <person name="Silverstein K.A.T."/>
            <person name="Koren S."/>
            <person name="Bechman K.B."/>
            <person name="Herman A."/>
            <person name="Abrahante J.E."/>
            <person name="Garbe J."/>
        </authorList>
    </citation>
    <scope>NUCLEOTIDE SEQUENCE</scope>
    <source>
        <strain evidence="13">Duluth1</strain>
        <tissue evidence="13">Whole animal</tissue>
    </source>
</reference>
<evidence type="ECO:0000256" key="9">
    <source>
        <dbReference type="ARBA" id="ARBA00023136"/>
    </source>
</evidence>
<evidence type="ECO:0000259" key="11">
    <source>
        <dbReference type="Pfam" id="PF02709"/>
    </source>
</evidence>
<dbReference type="Proteomes" id="UP000828390">
    <property type="component" value="Unassembled WGS sequence"/>
</dbReference>
<dbReference type="PRINTS" id="PR02050">
    <property type="entry name" value="B14GALTRFASE"/>
</dbReference>
<evidence type="ECO:0000256" key="4">
    <source>
        <dbReference type="ARBA" id="ARBA00022676"/>
    </source>
</evidence>
<dbReference type="AlphaFoldDB" id="A0A9D4CIS0"/>
<keyword evidence="7" id="KW-0735">Signal-anchor</keyword>
<dbReference type="GO" id="GO:0006688">
    <property type="term" value="P:glycosphingolipid biosynthetic process"/>
    <property type="evidence" value="ECO:0007669"/>
    <property type="project" value="TreeGrafter"/>
</dbReference>
<gene>
    <name evidence="13" type="ORF">DPMN_050783</name>
</gene>
<evidence type="ECO:0000259" key="12">
    <source>
        <dbReference type="Pfam" id="PF13733"/>
    </source>
</evidence>
<evidence type="ECO:0000256" key="3">
    <source>
        <dbReference type="ARBA" id="ARBA00005735"/>
    </source>
</evidence>
<accession>A0A9D4CIS0</accession>
<proteinExistence type="inferred from homology"/>
<comment type="caution">
    <text evidence="13">The sequence shown here is derived from an EMBL/GenBank/DDBJ whole genome shotgun (WGS) entry which is preliminary data.</text>
</comment>
<evidence type="ECO:0000256" key="8">
    <source>
        <dbReference type="ARBA" id="ARBA00022989"/>
    </source>
</evidence>
<dbReference type="SUPFAM" id="SSF53448">
    <property type="entry name" value="Nucleotide-diphospho-sugar transferases"/>
    <property type="match status" value="1"/>
</dbReference>
<sequence>MSHGRRSHVHVTKIVVLVVLLLVAFQYLLNALFLKPQSFLVLRITHTSAETEVKSPLPYNLNARNITPATLGNVTLERCPVLPPLLHGHVEVDKRVPSWTSLEEKFPSLLKGGHSRPPGCVARHKVAIVIPFRDRDIHLKIFLNNIHPFLQKQQLDYAIFVVEMAVNVTFNRALLMNIGYLEALKDYDYQCFVFHDVDLLPEDDRNLYSCEQSPRHMSVAVDTLNYKLPYAQLFGGVSAISREHFQAINGFSNLYFGWGGEDDDMYRR</sequence>
<comment type="similarity">
    <text evidence="3">Belongs to the glycosyltransferase 7 family.</text>
</comment>
<dbReference type="Gene3D" id="3.90.550.10">
    <property type="entry name" value="Spore Coat Polysaccharide Biosynthesis Protein SpsA, Chain A"/>
    <property type="match status" value="1"/>
</dbReference>
<evidence type="ECO:0008006" key="15">
    <source>
        <dbReference type="Google" id="ProtNLM"/>
    </source>
</evidence>
<dbReference type="Pfam" id="PF13733">
    <property type="entry name" value="Glyco_transf_7N"/>
    <property type="match status" value="1"/>
</dbReference>
<keyword evidence="14" id="KW-1185">Reference proteome</keyword>
<evidence type="ECO:0000313" key="14">
    <source>
        <dbReference type="Proteomes" id="UP000828390"/>
    </source>
</evidence>
<dbReference type="GO" id="GO:0033842">
    <property type="term" value="F:N-acetyl-beta-glucosaminyl-derivative 4-beta-N-acetylgalactosaminyltransferase activity"/>
    <property type="evidence" value="ECO:0007669"/>
    <property type="project" value="TreeGrafter"/>
</dbReference>
<organism evidence="13 14">
    <name type="scientific">Dreissena polymorpha</name>
    <name type="common">Zebra mussel</name>
    <name type="synonym">Mytilus polymorpha</name>
    <dbReference type="NCBI Taxonomy" id="45954"/>
    <lineage>
        <taxon>Eukaryota</taxon>
        <taxon>Metazoa</taxon>
        <taxon>Spiralia</taxon>
        <taxon>Lophotrochozoa</taxon>
        <taxon>Mollusca</taxon>
        <taxon>Bivalvia</taxon>
        <taxon>Autobranchia</taxon>
        <taxon>Heteroconchia</taxon>
        <taxon>Euheterodonta</taxon>
        <taxon>Imparidentia</taxon>
        <taxon>Neoheterodontei</taxon>
        <taxon>Myida</taxon>
        <taxon>Dreissenoidea</taxon>
        <taxon>Dreissenidae</taxon>
        <taxon>Dreissena</taxon>
    </lineage>
</organism>
<evidence type="ECO:0000256" key="2">
    <source>
        <dbReference type="ARBA" id="ARBA00004922"/>
    </source>
</evidence>
<evidence type="ECO:0000256" key="10">
    <source>
        <dbReference type="ARBA" id="ARBA00023180"/>
    </source>
</evidence>
<dbReference type="EMBL" id="JAIWYP010000012">
    <property type="protein sequence ID" value="KAH3724956.1"/>
    <property type="molecule type" value="Genomic_DNA"/>
</dbReference>
<dbReference type="GO" id="GO:0008378">
    <property type="term" value="F:galactosyltransferase activity"/>
    <property type="evidence" value="ECO:0007669"/>
    <property type="project" value="TreeGrafter"/>
</dbReference>
<feature type="domain" description="Galactosyltransferase C-terminal" evidence="11">
    <location>
        <begin position="215"/>
        <end position="268"/>
    </location>
</feature>
<dbReference type="GO" id="GO:0016020">
    <property type="term" value="C:membrane"/>
    <property type="evidence" value="ECO:0007669"/>
    <property type="project" value="UniProtKB-SubCell"/>
</dbReference>
<keyword evidence="4" id="KW-0328">Glycosyltransferase</keyword>
<dbReference type="InterPro" id="IPR029044">
    <property type="entry name" value="Nucleotide-diphossugar_trans"/>
</dbReference>
<keyword evidence="5" id="KW-0808">Transferase</keyword>
<dbReference type="PANTHER" id="PTHR19300:SF57">
    <property type="entry name" value="BETA-1,4-N-ACETYLGALACTOSAMINYLTRANSFERASE"/>
    <property type="match status" value="1"/>
</dbReference>
<evidence type="ECO:0000256" key="7">
    <source>
        <dbReference type="ARBA" id="ARBA00022968"/>
    </source>
</evidence>
<evidence type="ECO:0000313" key="13">
    <source>
        <dbReference type="EMBL" id="KAH3724956.1"/>
    </source>
</evidence>
<dbReference type="GO" id="GO:0005975">
    <property type="term" value="P:carbohydrate metabolic process"/>
    <property type="evidence" value="ECO:0007669"/>
    <property type="project" value="InterPro"/>
</dbReference>
<dbReference type="CDD" id="cd00899">
    <property type="entry name" value="b4GalT"/>
    <property type="match status" value="1"/>
</dbReference>
<feature type="domain" description="Galactosyltransferase N-terminal" evidence="12">
    <location>
        <begin position="79"/>
        <end position="211"/>
    </location>
</feature>
<keyword evidence="10" id="KW-0325">Glycoprotein</keyword>
<dbReference type="PANTHER" id="PTHR19300">
    <property type="entry name" value="BETA-1,4-GALACTOSYLTRANSFERASE"/>
    <property type="match status" value="1"/>
</dbReference>
<name>A0A9D4CIS0_DREPO</name>